<name>A0A8S9YCV9_9TREM</name>
<sequence length="67" mass="7770">MMMMADARFVEQPARYMRGISRWIRSRTVYHNSWSPVATQLSAFVVGHHADAKVEKEAQELEDIFAD</sequence>
<comment type="caution">
    <text evidence="1">The sequence shown here is derived from an EMBL/GenBank/DDBJ whole genome shotgun (WGS) entry which is preliminary data.</text>
</comment>
<evidence type="ECO:0000313" key="1">
    <source>
        <dbReference type="EMBL" id="KAF7234161.1"/>
    </source>
</evidence>
<gene>
    <name evidence="1" type="ORF">EG68_12424</name>
</gene>
<proteinExistence type="predicted"/>
<protein>
    <submittedName>
        <fullName evidence="1">Uncharacterized protein</fullName>
    </submittedName>
</protein>
<dbReference type="Proteomes" id="UP000822476">
    <property type="component" value="Unassembled WGS sequence"/>
</dbReference>
<evidence type="ECO:0000313" key="2">
    <source>
        <dbReference type="Proteomes" id="UP000822476"/>
    </source>
</evidence>
<dbReference type="AlphaFoldDB" id="A0A8S9YCV9"/>
<dbReference type="OrthoDB" id="19182at2759"/>
<reference evidence="1" key="1">
    <citation type="submission" date="2019-07" db="EMBL/GenBank/DDBJ databases">
        <title>Annotation for the trematode Paragonimus miyazaki's.</title>
        <authorList>
            <person name="Choi Y.-J."/>
        </authorList>
    </citation>
    <scope>NUCLEOTIDE SEQUENCE</scope>
    <source>
        <strain evidence="1">Japan</strain>
    </source>
</reference>
<accession>A0A8S9YCV9</accession>
<keyword evidence="2" id="KW-1185">Reference proteome</keyword>
<organism evidence="1 2">
    <name type="scientific">Paragonimus skrjabini miyazakii</name>
    <dbReference type="NCBI Taxonomy" id="59628"/>
    <lineage>
        <taxon>Eukaryota</taxon>
        <taxon>Metazoa</taxon>
        <taxon>Spiralia</taxon>
        <taxon>Lophotrochozoa</taxon>
        <taxon>Platyhelminthes</taxon>
        <taxon>Trematoda</taxon>
        <taxon>Digenea</taxon>
        <taxon>Plagiorchiida</taxon>
        <taxon>Troglotremata</taxon>
        <taxon>Troglotrematidae</taxon>
        <taxon>Paragonimus</taxon>
    </lineage>
</organism>
<dbReference type="EMBL" id="JTDE01011816">
    <property type="protein sequence ID" value="KAF7234161.1"/>
    <property type="molecule type" value="Genomic_DNA"/>
</dbReference>